<evidence type="ECO:0000313" key="2">
    <source>
        <dbReference type="EMBL" id="QHN43043.1"/>
    </source>
</evidence>
<evidence type="ECO:0000256" key="1">
    <source>
        <dbReference type="SAM" id="Phobius"/>
    </source>
</evidence>
<reference evidence="2" key="1">
    <citation type="journal article" date="2021" name="Nat. Microbiol.">
        <title>Cocultivation of an ultrasmall environmental parasitic bacterium with lytic ability against bacteria associated with wastewater foams.</title>
        <authorList>
            <person name="Batinovic S."/>
            <person name="Rose J.J.A."/>
            <person name="Ratcliffe J."/>
            <person name="Seviour R.J."/>
            <person name="Petrovski S."/>
        </authorList>
    </citation>
    <scope>NUCLEOTIDE SEQUENCE</scope>
    <source>
        <strain evidence="2">JR1</strain>
    </source>
</reference>
<dbReference type="KEGG" id="mama:GII36_04265"/>
<accession>A0A857MKF7</accession>
<keyword evidence="1" id="KW-0472">Membrane</keyword>
<feature type="transmembrane region" description="Helical" evidence="1">
    <location>
        <begin position="110"/>
        <end position="131"/>
    </location>
</feature>
<evidence type="ECO:0000313" key="3">
    <source>
        <dbReference type="Proteomes" id="UP001059824"/>
    </source>
</evidence>
<dbReference type="RefSeq" id="WP_260762816.1">
    <property type="nucleotide sequence ID" value="NZ_CP045921.1"/>
</dbReference>
<keyword evidence="1" id="KW-1133">Transmembrane helix</keyword>
<feature type="transmembrane region" description="Helical" evidence="1">
    <location>
        <begin position="46"/>
        <end position="67"/>
    </location>
</feature>
<dbReference type="Proteomes" id="UP001059824">
    <property type="component" value="Chromosome"/>
</dbReference>
<feature type="transmembrane region" description="Helical" evidence="1">
    <location>
        <begin position="7"/>
        <end position="26"/>
    </location>
</feature>
<dbReference type="AlphaFoldDB" id="A0A857MKF7"/>
<organism evidence="2 3">
    <name type="scientific">Candidatus Mycosynbacter amalyticus</name>
    <dbReference type="NCBI Taxonomy" id="2665156"/>
    <lineage>
        <taxon>Bacteria</taxon>
        <taxon>Candidatus Saccharimonadota</taxon>
        <taxon>Candidatus Saccharimonadota incertae sedis</taxon>
        <taxon>Candidatus Mycosynbacter</taxon>
    </lineage>
</organism>
<dbReference type="Pfam" id="PF09945">
    <property type="entry name" value="DUF2177"/>
    <property type="match status" value="1"/>
</dbReference>
<dbReference type="EMBL" id="CP045921">
    <property type="protein sequence ID" value="QHN43043.1"/>
    <property type="molecule type" value="Genomic_DNA"/>
</dbReference>
<gene>
    <name evidence="2" type="ORF">GII36_04265</name>
</gene>
<dbReference type="InterPro" id="IPR018687">
    <property type="entry name" value="DUF2177_membr"/>
</dbReference>
<name>A0A857MKF7_9BACT</name>
<proteinExistence type="predicted"/>
<sequence>MELLIKLLAVGGIMGILDYIWLGFIAKKLYYAEMGKLLLDKPNMGAALAFYLIYVVGVLVFVINPALAKESWQYALGIGALFGLVAYATYDLTNLATMKDFPLKIVIIDLAWGMLITAAVSVGSFFIIRALT</sequence>
<protein>
    <submittedName>
        <fullName evidence="2">DUF2177 family protein</fullName>
    </submittedName>
</protein>
<keyword evidence="3" id="KW-1185">Reference proteome</keyword>
<keyword evidence="1" id="KW-0812">Transmembrane</keyword>
<feature type="transmembrane region" description="Helical" evidence="1">
    <location>
        <begin position="74"/>
        <end position="90"/>
    </location>
</feature>